<evidence type="ECO:0000313" key="1">
    <source>
        <dbReference type="EMBL" id="KAJ4474891.1"/>
    </source>
</evidence>
<dbReference type="EMBL" id="JAOTPV010000015">
    <property type="protein sequence ID" value="KAJ4474891.1"/>
    <property type="molecule type" value="Genomic_DNA"/>
</dbReference>
<dbReference type="OrthoDB" id="2883604at2759"/>
<name>A0A9W9DKL5_9AGAR</name>
<proteinExistence type="predicted"/>
<dbReference type="Proteomes" id="UP001150266">
    <property type="component" value="Unassembled WGS sequence"/>
</dbReference>
<sequence length="146" mass="16751">MFAIHSALAVVDFKEQSVVEIEISHGSSVSLRISVTMRDARKVLESVMVTAGIPEFTRRQYTLKSFIVEVSMLHRRDEFRHFIHSVFSKAPYLQALEINIRSINPSKMHNWMGSVRMLGNLRELVSIIIFHPRPLNLSDANIAYLL</sequence>
<evidence type="ECO:0000313" key="2">
    <source>
        <dbReference type="Proteomes" id="UP001150266"/>
    </source>
</evidence>
<keyword evidence="2" id="KW-1185">Reference proteome</keyword>
<dbReference type="AlphaFoldDB" id="A0A9W9DKL5"/>
<protein>
    <submittedName>
        <fullName evidence="1">Uncharacterized protein</fullName>
    </submittedName>
</protein>
<accession>A0A9W9DKL5</accession>
<reference evidence="1" key="1">
    <citation type="submission" date="2022-08" db="EMBL/GenBank/DDBJ databases">
        <title>A Global Phylogenomic Analysis of the Shiitake Genus Lentinula.</title>
        <authorList>
            <consortium name="DOE Joint Genome Institute"/>
            <person name="Sierra-Patev S."/>
            <person name="Min B."/>
            <person name="Naranjo-Ortiz M."/>
            <person name="Looney B."/>
            <person name="Konkel Z."/>
            <person name="Slot J.C."/>
            <person name="Sakamoto Y."/>
            <person name="Steenwyk J.L."/>
            <person name="Rokas A."/>
            <person name="Carro J."/>
            <person name="Camarero S."/>
            <person name="Ferreira P."/>
            <person name="Molpeceres G."/>
            <person name="Ruiz-Duenas F.J."/>
            <person name="Serrano A."/>
            <person name="Henrissat B."/>
            <person name="Drula E."/>
            <person name="Hughes K.W."/>
            <person name="Mata J.L."/>
            <person name="Ishikawa N.K."/>
            <person name="Vargas-Isla R."/>
            <person name="Ushijima S."/>
            <person name="Smith C.A."/>
            <person name="Ahrendt S."/>
            <person name="Andreopoulos W."/>
            <person name="He G."/>
            <person name="Labutti K."/>
            <person name="Lipzen A."/>
            <person name="Ng V."/>
            <person name="Riley R."/>
            <person name="Sandor L."/>
            <person name="Barry K."/>
            <person name="Martinez A.T."/>
            <person name="Xiao Y."/>
            <person name="Gibbons J.G."/>
            <person name="Terashima K."/>
            <person name="Grigoriev I.V."/>
            <person name="Hibbett D.S."/>
        </authorList>
    </citation>
    <scope>NUCLEOTIDE SEQUENCE</scope>
    <source>
        <strain evidence="1">JLM2183</strain>
    </source>
</reference>
<comment type="caution">
    <text evidence="1">The sequence shown here is derived from an EMBL/GenBank/DDBJ whole genome shotgun (WGS) entry which is preliminary data.</text>
</comment>
<organism evidence="1 2">
    <name type="scientific">Lentinula aciculospora</name>
    <dbReference type="NCBI Taxonomy" id="153920"/>
    <lineage>
        <taxon>Eukaryota</taxon>
        <taxon>Fungi</taxon>
        <taxon>Dikarya</taxon>
        <taxon>Basidiomycota</taxon>
        <taxon>Agaricomycotina</taxon>
        <taxon>Agaricomycetes</taxon>
        <taxon>Agaricomycetidae</taxon>
        <taxon>Agaricales</taxon>
        <taxon>Marasmiineae</taxon>
        <taxon>Omphalotaceae</taxon>
        <taxon>Lentinula</taxon>
    </lineage>
</organism>
<gene>
    <name evidence="1" type="ORF">J3R30DRAFT_3706627</name>
</gene>